<evidence type="ECO:0000259" key="7">
    <source>
        <dbReference type="PROSITE" id="PS51192"/>
    </source>
</evidence>
<dbReference type="Pfam" id="PF03880">
    <property type="entry name" value="DbpA"/>
    <property type="match status" value="1"/>
</dbReference>
<comment type="catalytic activity">
    <reaction evidence="5">
        <text>ATP + H2O = ADP + phosphate + H(+)</text>
        <dbReference type="Rhea" id="RHEA:13065"/>
        <dbReference type="ChEBI" id="CHEBI:15377"/>
        <dbReference type="ChEBI" id="CHEBI:15378"/>
        <dbReference type="ChEBI" id="CHEBI:30616"/>
        <dbReference type="ChEBI" id="CHEBI:43474"/>
        <dbReference type="ChEBI" id="CHEBI:456216"/>
        <dbReference type="EC" id="3.6.4.13"/>
    </reaction>
</comment>
<dbReference type="PANTHER" id="PTHR47959">
    <property type="entry name" value="ATP-DEPENDENT RNA HELICASE RHLE-RELATED"/>
    <property type="match status" value="1"/>
</dbReference>
<dbReference type="CDD" id="cd12500">
    <property type="entry name" value="RRM_BsYxiN_like"/>
    <property type="match status" value="1"/>
</dbReference>
<comment type="subcellular location">
    <subcellularLocation>
        <location evidence="5">Cytoplasm</location>
    </subcellularLocation>
</comment>
<dbReference type="PROSITE" id="PS51195">
    <property type="entry name" value="Q_MOTIF"/>
    <property type="match status" value="1"/>
</dbReference>
<dbReference type="EMBL" id="QXJM01000040">
    <property type="protein sequence ID" value="RIE01194.1"/>
    <property type="molecule type" value="Genomic_DNA"/>
</dbReference>
<evidence type="ECO:0000256" key="6">
    <source>
        <dbReference type="PROSITE-ProRule" id="PRU00552"/>
    </source>
</evidence>
<dbReference type="GO" id="GO:0003723">
    <property type="term" value="F:RNA binding"/>
    <property type="evidence" value="ECO:0007669"/>
    <property type="project" value="UniProtKB-UniRule"/>
</dbReference>
<dbReference type="SUPFAM" id="SSF52540">
    <property type="entry name" value="P-loop containing nucleoside triphosphate hydrolases"/>
    <property type="match status" value="1"/>
</dbReference>
<dbReference type="InterPro" id="IPR014001">
    <property type="entry name" value="Helicase_ATP-bd"/>
</dbReference>
<dbReference type="Gene3D" id="3.30.70.330">
    <property type="match status" value="1"/>
</dbReference>
<keyword evidence="1 5" id="KW-0547">Nucleotide-binding</keyword>
<keyword evidence="3 5" id="KW-0347">Helicase</keyword>
<accession>A0A398CQD2</accession>
<feature type="domain" description="DEAD-box RNA helicase Q" evidence="9">
    <location>
        <begin position="4"/>
        <end position="32"/>
    </location>
</feature>
<evidence type="ECO:0000259" key="8">
    <source>
        <dbReference type="PROSITE" id="PS51194"/>
    </source>
</evidence>
<evidence type="ECO:0000313" key="10">
    <source>
        <dbReference type="EMBL" id="RIE01194.1"/>
    </source>
</evidence>
<dbReference type="EC" id="3.6.4.13" evidence="5"/>
<evidence type="ECO:0000256" key="2">
    <source>
        <dbReference type="ARBA" id="ARBA00022801"/>
    </source>
</evidence>
<dbReference type="SMART" id="SM00487">
    <property type="entry name" value="DEXDc"/>
    <property type="match status" value="1"/>
</dbReference>
<dbReference type="PROSITE" id="PS51192">
    <property type="entry name" value="HELICASE_ATP_BIND_1"/>
    <property type="match status" value="1"/>
</dbReference>
<protein>
    <recommendedName>
        <fullName evidence="5">ATP-dependent RNA helicase DbpA</fullName>
        <ecNumber evidence="5">3.6.4.13</ecNumber>
    </recommendedName>
</protein>
<dbReference type="InterPro" id="IPR011545">
    <property type="entry name" value="DEAD/DEAH_box_helicase_dom"/>
</dbReference>
<organism evidence="10 11">
    <name type="scientific">Cohnella faecalis</name>
    <dbReference type="NCBI Taxonomy" id="2315694"/>
    <lineage>
        <taxon>Bacteria</taxon>
        <taxon>Bacillati</taxon>
        <taxon>Bacillota</taxon>
        <taxon>Bacilli</taxon>
        <taxon>Bacillales</taxon>
        <taxon>Paenibacillaceae</taxon>
        <taxon>Cohnella</taxon>
    </lineage>
</organism>
<evidence type="ECO:0000256" key="1">
    <source>
        <dbReference type="ARBA" id="ARBA00022741"/>
    </source>
</evidence>
<dbReference type="Pfam" id="PF00270">
    <property type="entry name" value="DEAD"/>
    <property type="match status" value="1"/>
</dbReference>
<comment type="domain">
    <text evidence="5">Contains an N-terminal domain that binds non-specifically to RNA and a C-terminal domain that binds specifically and tightly to hairpin 92 of 23S rRNA.</text>
</comment>
<dbReference type="HAMAP" id="MF_00965">
    <property type="entry name" value="DEAD_helicase_DbpA"/>
    <property type="match status" value="1"/>
</dbReference>
<feature type="region of interest" description="Involved in 23S rRNA binding" evidence="5">
    <location>
        <begin position="408"/>
        <end position="483"/>
    </location>
</feature>
<evidence type="ECO:0000256" key="4">
    <source>
        <dbReference type="ARBA" id="ARBA00022840"/>
    </source>
</evidence>
<dbReference type="SMART" id="SM00490">
    <property type="entry name" value="HELICc"/>
    <property type="match status" value="1"/>
</dbReference>
<dbReference type="OrthoDB" id="9805696at2"/>
<comment type="similarity">
    <text evidence="5">Belongs to the DEAD box helicase family. DbpA subfamily.</text>
</comment>
<dbReference type="Gene3D" id="3.40.50.300">
    <property type="entry name" value="P-loop containing nucleotide triphosphate hydrolases"/>
    <property type="match status" value="2"/>
</dbReference>
<keyword evidence="11" id="KW-1185">Reference proteome</keyword>
<dbReference type="CDD" id="cd00268">
    <property type="entry name" value="DEADc"/>
    <property type="match status" value="1"/>
</dbReference>
<feature type="short sequence motif" description="Q motif" evidence="6">
    <location>
        <begin position="4"/>
        <end position="32"/>
    </location>
</feature>
<keyword evidence="5" id="KW-0694">RNA-binding</keyword>
<dbReference type="InterPro" id="IPR044742">
    <property type="entry name" value="DEAD/DEAH_RhlB"/>
</dbReference>
<dbReference type="InterPro" id="IPR012677">
    <property type="entry name" value="Nucleotide-bd_a/b_plait_sf"/>
</dbReference>
<dbReference type="InterPro" id="IPR027417">
    <property type="entry name" value="P-loop_NTPase"/>
</dbReference>
<dbReference type="InterPro" id="IPR005580">
    <property type="entry name" value="DbpA/CsdA_RNA-bd_dom"/>
</dbReference>
<dbReference type="InterPro" id="IPR001650">
    <property type="entry name" value="Helicase_C-like"/>
</dbReference>
<dbReference type="PROSITE" id="PS51194">
    <property type="entry name" value="HELICASE_CTER"/>
    <property type="match status" value="1"/>
</dbReference>
<dbReference type="InterPro" id="IPR000629">
    <property type="entry name" value="RNA-helicase_DEAD-box_CS"/>
</dbReference>
<keyword evidence="4 5" id="KW-0067">ATP-binding</keyword>
<evidence type="ECO:0000256" key="5">
    <source>
        <dbReference type="HAMAP-Rule" id="MF_00965"/>
    </source>
</evidence>
<dbReference type="GO" id="GO:0005524">
    <property type="term" value="F:ATP binding"/>
    <property type="evidence" value="ECO:0007669"/>
    <property type="project" value="UniProtKB-UniRule"/>
</dbReference>
<keyword evidence="5" id="KW-0963">Cytoplasm</keyword>
<dbReference type="InterPro" id="IPR028619">
    <property type="entry name" value="DEAD_helicase_DbpA"/>
</dbReference>
<comment type="function">
    <text evidence="5">DEAD-box RNA helicase involved in the assembly of the 50S ribosomal subunit. Has an RNA-dependent ATPase activity, which is specific for 23S rRNA, and a 3' to 5' RNA helicase activity that uses the energy of ATP hydrolysis to destabilize and unwind short rRNA duplexes.</text>
</comment>
<keyword evidence="5" id="KW-0690">Ribosome biogenesis</keyword>
<sequence length="483" mass="53528">MTARSFNDYKLSDDIVRALAGLGYMEATDVQDKVIPIVLEGKDIAVKSRTGSGKTAAFGIPICEKVQWEENKPQALVLTPTRELALQVSEDMTNIGRFKRIKATAVYGKEPFAKQAAQLKQKTHVVVGTPGRVLDHIGRGTIDLEKIRYLVIDEADEMLNMGFIEQVESIIQALPKDRTTLLFSATLPKDVEKLCHHYMNDPVDIEINTPNGAATSLIDHSLIAVAKDADKSKLLRDVLVVENPESAIIFGRTQEQVDLIYRQLDTIGLRCGKIHGGMDQENRFKVMNAFRRGEFRYLVATDVAARGIDIDNITHVINYDLPQDNESYVHRSGRTGRAGKEGKAISFAIPSEDKFLAGIQGYIGFEIRKRKAPSPDEVLLRQPAFEKKVMTQPTLKQDKNAQLNQGITKLYFGGGKKKKLRAVDFVGTLSNLAGMSADDIGIIAIQDLETYVDILNGKGKLVLEAMRTTTVKGKLLKVYVANK</sequence>
<evidence type="ECO:0000313" key="11">
    <source>
        <dbReference type="Proteomes" id="UP000266340"/>
    </source>
</evidence>
<dbReference type="PANTHER" id="PTHR47959:SF1">
    <property type="entry name" value="ATP-DEPENDENT RNA HELICASE DBPA"/>
    <property type="match status" value="1"/>
</dbReference>
<dbReference type="Proteomes" id="UP000266340">
    <property type="component" value="Unassembled WGS sequence"/>
</dbReference>
<evidence type="ECO:0000259" key="9">
    <source>
        <dbReference type="PROSITE" id="PS51195"/>
    </source>
</evidence>
<dbReference type="AlphaFoldDB" id="A0A398CQD2"/>
<dbReference type="Pfam" id="PF00271">
    <property type="entry name" value="Helicase_C"/>
    <property type="match status" value="1"/>
</dbReference>
<dbReference type="PROSITE" id="PS00039">
    <property type="entry name" value="DEAD_ATP_HELICASE"/>
    <property type="match status" value="1"/>
</dbReference>
<feature type="domain" description="Helicase C-terminal" evidence="8">
    <location>
        <begin position="233"/>
        <end position="379"/>
    </location>
</feature>
<dbReference type="InterPro" id="IPR014014">
    <property type="entry name" value="RNA_helicase_DEAD_Q_motif"/>
</dbReference>
<evidence type="ECO:0000256" key="3">
    <source>
        <dbReference type="ARBA" id="ARBA00022806"/>
    </source>
</evidence>
<dbReference type="GO" id="GO:0034458">
    <property type="term" value="F:3'-5' RNA helicase activity"/>
    <property type="evidence" value="ECO:0007669"/>
    <property type="project" value="UniProtKB-UniRule"/>
</dbReference>
<reference evidence="10 11" key="1">
    <citation type="submission" date="2018-09" db="EMBL/GenBank/DDBJ databases">
        <title>Cohnella cavernae sp. nov., isolated from a karst cave.</title>
        <authorList>
            <person name="Zhu H."/>
        </authorList>
    </citation>
    <scope>NUCLEOTIDE SEQUENCE [LARGE SCALE GENOMIC DNA]</scope>
    <source>
        <strain evidence="10 11">K2E09-144</strain>
    </source>
</reference>
<keyword evidence="2 5" id="KW-0378">Hydrolase</keyword>
<dbReference type="GO" id="GO:0005829">
    <property type="term" value="C:cytosol"/>
    <property type="evidence" value="ECO:0007669"/>
    <property type="project" value="TreeGrafter"/>
</dbReference>
<dbReference type="GO" id="GO:0016887">
    <property type="term" value="F:ATP hydrolysis activity"/>
    <property type="evidence" value="ECO:0007669"/>
    <property type="project" value="RHEA"/>
</dbReference>
<dbReference type="RefSeq" id="WP_119151459.1">
    <property type="nucleotide sequence ID" value="NZ_JBHSOV010000041.1"/>
</dbReference>
<name>A0A398CQD2_9BACL</name>
<dbReference type="GO" id="GO:0000027">
    <property type="term" value="P:ribosomal large subunit assembly"/>
    <property type="evidence" value="ECO:0007669"/>
    <property type="project" value="UniProtKB-UniRule"/>
</dbReference>
<dbReference type="CDD" id="cd18787">
    <property type="entry name" value="SF2_C_DEAD"/>
    <property type="match status" value="1"/>
</dbReference>
<proteinExistence type="inferred from homology"/>
<feature type="domain" description="Helicase ATP-binding" evidence="7">
    <location>
        <begin position="35"/>
        <end position="205"/>
    </location>
</feature>
<gene>
    <name evidence="5" type="primary">dbpA</name>
    <name evidence="10" type="ORF">D3H35_22620</name>
</gene>
<dbReference type="InterPro" id="IPR050079">
    <property type="entry name" value="DEAD_box_RNA_helicase"/>
</dbReference>
<comment type="caution">
    <text evidence="10">The sequence shown here is derived from an EMBL/GenBank/DDBJ whole genome shotgun (WGS) entry which is preliminary data.</text>
</comment>